<feature type="transmembrane region" description="Helical" evidence="7">
    <location>
        <begin position="172"/>
        <end position="193"/>
    </location>
</feature>
<dbReference type="GO" id="GO:0016020">
    <property type="term" value="C:membrane"/>
    <property type="evidence" value="ECO:0007669"/>
    <property type="project" value="UniProtKB-SubCell"/>
</dbReference>
<gene>
    <name evidence="9" type="ORF">B0H66DRAFT_619329</name>
</gene>
<comment type="similarity">
    <text evidence="5">Belongs to the SAT4 family.</text>
</comment>
<organism evidence="9 10">
    <name type="scientific">Apodospora peruviana</name>
    <dbReference type="NCBI Taxonomy" id="516989"/>
    <lineage>
        <taxon>Eukaryota</taxon>
        <taxon>Fungi</taxon>
        <taxon>Dikarya</taxon>
        <taxon>Ascomycota</taxon>
        <taxon>Pezizomycotina</taxon>
        <taxon>Sordariomycetes</taxon>
        <taxon>Sordariomycetidae</taxon>
        <taxon>Sordariales</taxon>
        <taxon>Lasiosphaeriaceae</taxon>
        <taxon>Apodospora</taxon>
    </lineage>
</organism>
<name>A0AAE0M7C1_9PEZI</name>
<evidence type="ECO:0000256" key="6">
    <source>
        <dbReference type="SAM" id="MobiDB-lite"/>
    </source>
</evidence>
<evidence type="ECO:0000259" key="8">
    <source>
        <dbReference type="Pfam" id="PF20684"/>
    </source>
</evidence>
<evidence type="ECO:0000256" key="5">
    <source>
        <dbReference type="ARBA" id="ARBA00038359"/>
    </source>
</evidence>
<feature type="transmembrane region" description="Helical" evidence="7">
    <location>
        <begin position="104"/>
        <end position="122"/>
    </location>
</feature>
<dbReference type="InterPro" id="IPR049326">
    <property type="entry name" value="Rhodopsin_dom_fungi"/>
</dbReference>
<dbReference type="EMBL" id="JAUEDM010000003">
    <property type="protein sequence ID" value="KAK3321992.1"/>
    <property type="molecule type" value="Genomic_DNA"/>
</dbReference>
<evidence type="ECO:0000256" key="3">
    <source>
        <dbReference type="ARBA" id="ARBA00022989"/>
    </source>
</evidence>
<feature type="transmembrane region" description="Helical" evidence="7">
    <location>
        <begin position="205"/>
        <end position="224"/>
    </location>
</feature>
<evidence type="ECO:0000256" key="2">
    <source>
        <dbReference type="ARBA" id="ARBA00022692"/>
    </source>
</evidence>
<evidence type="ECO:0000256" key="7">
    <source>
        <dbReference type="SAM" id="Phobius"/>
    </source>
</evidence>
<dbReference type="AlphaFoldDB" id="A0AAE0M7C1"/>
<sequence>MDLSQLPPPIAPGLAYNSIQNGTVICFAVTYFFCTVFLGLRYFQALKLVKKVELDLVVLTLAYGASLVYFVTMVTLMRHGWGRHMDELSITDLLEFNKALLPNTLTYLITPAVTKMAMLIVLYRINPSLIYRVTVVAVGFAIFAYTLALTAITGGPCSPLKDGTIKCLTDVALAQSVLNIASDLAVLAIPLPTIHYLNFPLKTKFTVAGILAIGSGVVVCSIARLPYVLAVADPNNTDLTYTEAILGIWSIVEINLGVICGCAMRLKPLVVRYAPWVGLLASSRKGRSSKTPYGASWDARKDLRTDDRAVKHTYQLHSVQKGSSNPISEDGKIYVEQDSGKSSRLDNRTGGSGSTDSILELK</sequence>
<feature type="region of interest" description="Disordered" evidence="6">
    <location>
        <begin position="320"/>
        <end position="362"/>
    </location>
</feature>
<evidence type="ECO:0000313" key="10">
    <source>
        <dbReference type="Proteomes" id="UP001283341"/>
    </source>
</evidence>
<protein>
    <recommendedName>
        <fullName evidence="8">Rhodopsin domain-containing protein</fullName>
    </recommendedName>
</protein>
<comment type="subcellular location">
    <subcellularLocation>
        <location evidence="1">Membrane</location>
        <topology evidence="1">Multi-pass membrane protein</topology>
    </subcellularLocation>
</comment>
<comment type="caution">
    <text evidence="9">The sequence shown here is derived from an EMBL/GenBank/DDBJ whole genome shotgun (WGS) entry which is preliminary data.</text>
</comment>
<evidence type="ECO:0000256" key="4">
    <source>
        <dbReference type="ARBA" id="ARBA00023136"/>
    </source>
</evidence>
<feature type="transmembrane region" description="Helical" evidence="7">
    <location>
        <begin position="244"/>
        <end position="264"/>
    </location>
</feature>
<feature type="transmembrane region" description="Helical" evidence="7">
    <location>
        <begin position="56"/>
        <end position="77"/>
    </location>
</feature>
<proteinExistence type="inferred from homology"/>
<keyword evidence="4 7" id="KW-0472">Membrane</keyword>
<dbReference type="Pfam" id="PF20684">
    <property type="entry name" value="Fung_rhodopsin"/>
    <property type="match status" value="1"/>
</dbReference>
<dbReference type="InterPro" id="IPR052337">
    <property type="entry name" value="SAT4-like"/>
</dbReference>
<feature type="domain" description="Rhodopsin" evidence="8">
    <location>
        <begin position="40"/>
        <end position="271"/>
    </location>
</feature>
<keyword evidence="3 7" id="KW-1133">Transmembrane helix</keyword>
<evidence type="ECO:0000256" key="1">
    <source>
        <dbReference type="ARBA" id="ARBA00004141"/>
    </source>
</evidence>
<feature type="compositionally biased region" description="Basic and acidic residues" evidence="6">
    <location>
        <begin position="329"/>
        <end position="347"/>
    </location>
</feature>
<evidence type="ECO:0000313" key="9">
    <source>
        <dbReference type="EMBL" id="KAK3321992.1"/>
    </source>
</evidence>
<dbReference type="PANTHER" id="PTHR33048:SF129">
    <property type="entry name" value="INTEGRAL MEMBRANE PROTEIN-RELATED"/>
    <property type="match status" value="1"/>
</dbReference>
<dbReference type="Proteomes" id="UP001283341">
    <property type="component" value="Unassembled WGS sequence"/>
</dbReference>
<accession>A0AAE0M7C1</accession>
<keyword evidence="2 7" id="KW-0812">Transmembrane</keyword>
<feature type="transmembrane region" description="Helical" evidence="7">
    <location>
        <begin position="129"/>
        <end position="152"/>
    </location>
</feature>
<keyword evidence="10" id="KW-1185">Reference proteome</keyword>
<dbReference type="PANTHER" id="PTHR33048">
    <property type="entry name" value="PTH11-LIKE INTEGRAL MEMBRANE PROTEIN (AFU_ORTHOLOGUE AFUA_5G11245)"/>
    <property type="match status" value="1"/>
</dbReference>
<reference evidence="9" key="1">
    <citation type="journal article" date="2023" name="Mol. Phylogenet. Evol.">
        <title>Genome-scale phylogeny and comparative genomics of the fungal order Sordariales.</title>
        <authorList>
            <person name="Hensen N."/>
            <person name="Bonometti L."/>
            <person name="Westerberg I."/>
            <person name="Brannstrom I.O."/>
            <person name="Guillou S."/>
            <person name="Cros-Aarteil S."/>
            <person name="Calhoun S."/>
            <person name="Haridas S."/>
            <person name="Kuo A."/>
            <person name="Mondo S."/>
            <person name="Pangilinan J."/>
            <person name="Riley R."/>
            <person name="LaButti K."/>
            <person name="Andreopoulos B."/>
            <person name="Lipzen A."/>
            <person name="Chen C."/>
            <person name="Yan M."/>
            <person name="Daum C."/>
            <person name="Ng V."/>
            <person name="Clum A."/>
            <person name="Steindorff A."/>
            <person name="Ohm R.A."/>
            <person name="Martin F."/>
            <person name="Silar P."/>
            <person name="Natvig D.O."/>
            <person name="Lalanne C."/>
            <person name="Gautier V."/>
            <person name="Ament-Velasquez S.L."/>
            <person name="Kruys A."/>
            <person name="Hutchinson M.I."/>
            <person name="Powell A.J."/>
            <person name="Barry K."/>
            <person name="Miller A.N."/>
            <person name="Grigoriev I.V."/>
            <person name="Debuchy R."/>
            <person name="Gladieux P."/>
            <person name="Hiltunen Thoren M."/>
            <person name="Johannesson H."/>
        </authorList>
    </citation>
    <scope>NUCLEOTIDE SEQUENCE</scope>
    <source>
        <strain evidence="9">CBS 118394</strain>
    </source>
</reference>
<reference evidence="9" key="2">
    <citation type="submission" date="2023-06" db="EMBL/GenBank/DDBJ databases">
        <authorList>
            <consortium name="Lawrence Berkeley National Laboratory"/>
            <person name="Haridas S."/>
            <person name="Hensen N."/>
            <person name="Bonometti L."/>
            <person name="Westerberg I."/>
            <person name="Brannstrom I.O."/>
            <person name="Guillou S."/>
            <person name="Cros-Aarteil S."/>
            <person name="Calhoun S."/>
            <person name="Kuo A."/>
            <person name="Mondo S."/>
            <person name="Pangilinan J."/>
            <person name="Riley R."/>
            <person name="Labutti K."/>
            <person name="Andreopoulos B."/>
            <person name="Lipzen A."/>
            <person name="Chen C."/>
            <person name="Yanf M."/>
            <person name="Daum C."/>
            <person name="Ng V."/>
            <person name="Clum A."/>
            <person name="Steindorff A."/>
            <person name="Ohm R."/>
            <person name="Martin F."/>
            <person name="Silar P."/>
            <person name="Natvig D."/>
            <person name="Lalanne C."/>
            <person name="Gautier V."/>
            <person name="Ament-Velasquez S.L."/>
            <person name="Kruys A."/>
            <person name="Hutchinson M.I."/>
            <person name="Powell A.J."/>
            <person name="Barry K."/>
            <person name="Miller A.N."/>
            <person name="Grigoriev I.V."/>
            <person name="Debuchy R."/>
            <person name="Gladieux P."/>
            <person name="Thoren M.H."/>
            <person name="Johannesson H."/>
        </authorList>
    </citation>
    <scope>NUCLEOTIDE SEQUENCE</scope>
    <source>
        <strain evidence="9">CBS 118394</strain>
    </source>
</reference>
<feature type="transmembrane region" description="Helical" evidence="7">
    <location>
        <begin position="22"/>
        <end position="44"/>
    </location>
</feature>